<keyword evidence="4" id="KW-1185">Reference proteome</keyword>
<feature type="transmembrane region" description="Helical" evidence="2">
    <location>
        <begin position="29"/>
        <end position="57"/>
    </location>
</feature>
<name>W9DZL8_9ACTN</name>
<sequence>MPGAGPGWSHGSMTHNSRDTKPGDRTFDMISMLGVVCVVLCVIAGLVAVGWFILLGLAMSRYGSNK</sequence>
<proteinExistence type="predicted"/>
<organism evidence="3 4">
    <name type="scientific">Actinospica robiniae DSM 44927</name>
    <dbReference type="NCBI Taxonomy" id="479430"/>
    <lineage>
        <taxon>Bacteria</taxon>
        <taxon>Bacillati</taxon>
        <taxon>Actinomycetota</taxon>
        <taxon>Actinomycetes</taxon>
        <taxon>Catenulisporales</taxon>
        <taxon>Actinospicaceae</taxon>
        <taxon>Actinospica</taxon>
    </lineage>
</organism>
<gene>
    <name evidence="3" type="ORF">ActroDRAFT_0055</name>
</gene>
<reference evidence="3 4" key="1">
    <citation type="submission" date="2013-08" db="EMBL/GenBank/DDBJ databases">
        <authorList>
            <consortium name="DOE Joint Genome Institute"/>
            <person name="Eisen J."/>
            <person name="Huntemann M."/>
            <person name="Han J."/>
            <person name="Chen A."/>
            <person name="Kyrpides N."/>
            <person name="Mavromatis K."/>
            <person name="Markowitz V."/>
            <person name="Palaniappan K."/>
            <person name="Ivanova N."/>
            <person name="Schaumberg A."/>
            <person name="Pati A."/>
            <person name="Liolios K."/>
            <person name="Nordberg H.P."/>
            <person name="Cantor M.N."/>
            <person name="Hua S.X."/>
            <person name="Woyke T."/>
        </authorList>
    </citation>
    <scope>NUCLEOTIDE SEQUENCE [LARGE SCALE GENOMIC DNA]</scope>
    <source>
        <strain evidence="3 4">DSM 44927</strain>
    </source>
</reference>
<evidence type="ECO:0000256" key="2">
    <source>
        <dbReference type="SAM" id="Phobius"/>
    </source>
</evidence>
<evidence type="ECO:0000313" key="3">
    <source>
        <dbReference type="EMBL" id="ETA71035.1"/>
    </source>
</evidence>
<evidence type="ECO:0000256" key="1">
    <source>
        <dbReference type="SAM" id="MobiDB-lite"/>
    </source>
</evidence>
<feature type="region of interest" description="Disordered" evidence="1">
    <location>
        <begin position="1"/>
        <end position="20"/>
    </location>
</feature>
<keyword evidence="2" id="KW-0812">Transmembrane</keyword>
<dbReference type="Proteomes" id="UP000019485">
    <property type="component" value="Unassembled WGS sequence"/>
</dbReference>
<dbReference type="EMBL" id="AZAN01000001">
    <property type="protein sequence ID" value="ETA71035.1"/>
    <property type="molecule type" value="Genomic_DNA"/>
</dbReference>
<dbReference type="HOGENOM" id="CLU_2821448_0_0_11"/>
<evidence type="ECO:0000313" key="4">
    <source>
        <dbReference type="Proteomes" id="UP000019485"/>
    </source>
</evidence>
<protein>
    <submittedName>
        <fullName evidence="3">Uncharacterized protein</fullName>
    </submittedName>
</protein>
<dbReference type="AlphaFoldDB" id="W9DZL8"/>
<accession>W9DZL8</accession>
<keyword evidence="2" id="KW-1133">Transmembrane helix</keyword>
<comment type="caution">
    <text evidence="3">The sequence shown here is derived from an EMBL/GenBank/DDBJ whole genome shotgun (WGS) entry which is preliminary data.</text>
</comment>
<keyword evidence="2" id="KW-0472">Membrane</keyword>